<evidence type="ECO:0000313" key="1">
    <source>
        <dbReference type="EMBL" id="MBC6110939.1"/>
    </source>
</evidence>
<keyword evidence="2" id="KW-1185">Reference proteome</keyword>
<dbReference type="SUPFAM" id="SSF52402">
    <property type="entry name" value="Adenine nucleotide alpha hydrolases-like"/>
    <property type="match status" value="1"/>
</dbReference>
<evidence type="ECO:0000313" key="2">
    <source>
        <dbReference type="Proteomes" id="UP000652755"/>
    </source>
</evidence>
<dbReference type="Gene3D" id="3.40.50.12370">
    <property type="match status" value="1"/>
</dbReference>
<comment type="caution">
    <text evidence="1">The sequence shown here is derived from an EMBL/GenBank/DDBJ whole genome shotgun (WGS) entry which is preliminary data.</text>
</comment>
<dbReference type="Proteomes" id="UP000652755">
    <property type="component" value="Unassembled WGS sequence"/>
</dbReference>
<name>A0ABR7KS59_9SPHI</name>
<dbReference type="EMBL" id="JACRYL010000008">
    <property type="protein sequence ID" value="MBC6110939.1"/>
    <property type="molecule type" value="Genomic_DNA"/>
</dbReference>
<accession>A0ABR7KS59</accession>
<proteinExistence type="predicted"/>
<evidence type="ECO:0008006" key="3">
    <source>
        <dbReference type="Google" id="ProtNLM"/>
    </source>
</evidence>
<dbReference type="RefSeq" id="WP_187071403.1">
    <property type="nucleotide sequence ID" value="NZ_JACRYL010000008.1"/>
</dbReference>
<sequence>MKTILIINDHTQEAEHAADFALVLAQRIGANIILASSTEPKLDSQNYEWAGCSHDETIAELIHTPLMKKLLWRKKLHPGFSPLIQEVGLDNDREDLFLLASRNDIYMVVKGMDEFLPQALLNVNLAINTLLNKLQVPLLLVPSSWQENEFRRLVYLTDLRFCGIETVRFLADLAGCWKANLVIAHTSASGLPEIEEQEAENIFNQEVSLNVGYKKLFLNMLDKNDKQNTLEILVSGMQADLLVLVNQHFHFNTLTKQYFKDKCALYKPVPLLIFPS</sequence>
<organism evidence="1 2">
    <name type="scientific">Pedobacter fastidiosus</name>
    <dbReference type="NCBI Taxonomy" id="2765361"/>
    <lineage>
        <taxon>Bacteria</taxon>
        <taxon>Pseudomonadati</taxon>
        <taxon>Bacteroidota</taxon>
        <taxon>Sphingobacteriia</taxon>
        <taxon>Sphingobacteriales</taxon>
        <taxon>Sphingobacteriaceae</taxon>
        <taxon>Pedobacter</taxon>
    </lineage>
</organism>
<protein>
    <recommendedName>
        <fullName evidence="3">Universal stress protein family protein</fullName>
    </recommendedName>
</protein>
<gene>
    <name evidence="1" type="ORF">H7U22_10940</name>
</gene>
<reference evidence="1 2" key="1">
    <citation type="submission" date="2020-08" db="EMBL/GenBank/DDBJ databases">
        <authorList>
            <person name="Sun Q."/>
            <person name="Inoue M."/>
        </authorList>
    </citation>
    <scope>NUCLEOTIDE SEQUENCE [LARGE SCALE GENOMIC DNA]</scope>
    <source>
        <strain evidence="1 2">CCM 8938</strain>
    </source>
</reference>